<name>A0A835WT01_9CHLO</name>
<comment type="subcellular location">
    <subcellularLocation>
        <location evidence="1">Membrane</location>
        <topology evidence="1">Multi-pass membrane protein</topology>
    </subcellularLocation>
</comment>
<proteinExistence type="inferred from homology"/>
<evidence type="ECO:0000256" key="5">
    <source>
        <dbReference type="ARBA" id="ARBA00023136"/>
    </source>
</evidence>
<evidence type="ECO:0000256" key="1">
    <source>
        <dbReference type="ARBA" id="ARBA00004141"/>
    </source>
</evidence>
<comment type="similarity">
    <text evidence="2 6">Belongs to the peroxisomal membrane protein PXMP2/4 family.</text>
</comment>
<keyword evidence="5" id="KW-0472">Membrane</keyword>
<sequence length="282" mass="30544">MPAIRGALQLLKLPFVKVGTAYNNVAVKAPMLTGVVTTVVKTSAADLFAQKVVEGRDEVDWRRHSMFVMFGFGYLGCWQYYLYNNLFVRWCAPITRAFGHAGSAPVKVFIDQCIHHPLLYFPCFYSLKGMVEGRPLEESFADYKEHLWDNCKALWMIWVPAQMVNFTVVPLHLRIPFVAGVSFAWTVVISVMRGAMDKHPPTKEEAAAPSMVSQAAAAAASAASGVARTSVGSLQPLLNTATASSADSGSLEDGSSSGPVGLQQLVAGNEQVDSASAPMLLR</sequence>
<evidence type="ECO:0000313" key="8">
    <source>
        <dbReference type="Proteomes" id="UP000613740"/>
    </source>
</evidence>
<dbReference type="OrthoDB" id="5345392at2759"/>
<dbReference type="InterPro" id="IPR007248">
    <property type="entry name" value="Mpv17_PMP22"/>
</dbReference>
<keyword evidence="8" id="KW-1185">Reference proteome</keyword>
<keyword evidence="3" id="KW-0812">Transmembrane</keyword>
<dbReference type="GO" id="GO:0005737">
    <property type="term" value="C:cytoplasm"/>
    <property type="evidence" value="ECO:0007669"/>
    <property type="project" value="TreeGrafter"/>
</dbReference>
<organism evidence="7 8">
    <name type="scientific">Chlamydomonas schloesseri</name>
    <dbReference type="NCBI Taxonomy" id="2026947"/>
    <lineage>
        <taxon>Eukaryota</taxon>
        <taxon>Viridiplantae</taxon>
        <taxon>Chlorophyta</taxon>
        <taxon>core chlorophytes</taxon>
        <taxon>Chlorophyceae</taxon>
        <taxon>CS clade</taxon>
        <taxon>Chlamydomonadales</taxon>
        <taxon>Chlamydomonadaceae</taxon>
        <taxon>Chlamydomonas</taxon>
    </lineage>
</organism>
<dbReference type="PANTHER" id="PTHR11266">
    <property type="entry name" value="PEROXISOMAL MEMBRANE PROTEIN 2, PXMP2 MPV17"/>
    <property type="match status" value="1"/>
</dbReference>
<evidence type="ECO:0000256" key="6">
    <source>
        <dbReference type="RuleBase" id="RU363053"/>
    </source>
</evidence>
<dbReference type="EMBL" id="JAEHOD010000004">
    <property type="protein sequence ID" value="KAG2452897.1"/>
    <property type="molecule type" value="Genomic_DNA"/>
</dbReference>
<dbReference type="PANTHER" id="PTHR11266:SF21">
    <property type="entry name" value="ACT DOMAIN-CONTAINING PROTEIN"/>
    <property type="match status" value="1"/>
</dbReference>
<comment type="caution">
    <text evidence="7">The sequence shown here is derived from an EMBL/GenBank/DDBJ whole genome shotgun (WGS) entry which is preliminary data.</text>
</comment>
<evidence type="ECO:0000256" key="3">
    <source>
        <dbReference type="ARBA" id="ARBA00022692"/>
    </source>
</evidence>
<dbReference type="GO" id="GO:0016020">
    <property type="term" value="C:membrane"/>
    <property type="evidence" value="ECO:0007669"/>
    <property type="project" value="UniProtKB-SubCell"/>
</dbReference>
<evidence type="ECO:0000313" key="7">
    <source>
        <dbReference type="EMBL" id="KAG2452897.1"/>
    </source>
</evidence>
<dbReference type="Proteomes" id="UP000613740">
    <property type="component" value="Unassembled WGS sequence"/>
</dbReference>
<dbReference type="AlphaFoldDB" id="A0A835WT01"/>
<gene>
    <name evidence="7" type="ORF">HYH02_002240</name>
</gene>
<evidence type="ECO:0000256" key="2">
    <source>
        <dbReference type="ARBA" id="ARBA00006824"/>
    </source>
</evidence>
<protein>
    <submittedName>
        <fullName evidence="7">Uncharacterized protein</fullName>
    </submittedName>
</protein>
<keyword evidence="4" id="KW-1133">Transmembrane helix</keyword>
<dbReference type="Pfam" id="PF04117">
    <property type="entry name" value="Mpv17_PMP22"/>
    <property type="match status" value="1"/>
</dbReference>
<accession>A0A835WT01</accession>
<evidence type="ECO:0000256" key="4">
    <source>
        <dbReference type="ARBA" id="ARBA00022989"/>
    </source>
</evidence>
<reference evidence="7" key="1">
    <citation type="journal article" date="2020" name="bioRxiv">
        <title>Comparative genomics of Chlamydomonas.</title>
        <authorList>
            <person name="Craig R.J."/>
            <person name="Hasan A.R."/>
            <person name="Ness R.W."/>
            <person name="Keightley P.D."/>
        </authorList>
    </citation>
    <scope>NUCLEOTIDE SEQUENCE</scope>
    <source>
        <strain evidence="7">CCAP 11/173</strain>
    </source>
</reference>